<reference evidence="2 3" key="1">
    <citation type="submission" date="2017-08" db="EMBL/GenBank/DDBJ databases">
        <title>Infants hospitalized years apart are colonized by the same room-sourced microbial strains.</title>
        <authorList>
            <person name="Brooks B."/>
            <person name="Olm M.R."/>
            <person name="Firek B.A."/>
            <person name="Baker R."/>
            <person name="Thomas B.C."/>
            <person name="Morowitz M.J."/>
            <person name="Banfield J.F."/>
        </authorList>
    </citation>
    <scope>NUCLEOTIDE SEQUENCE [LARGE SCALE GENOMIC DNA]</scope>
    <source>
        <strain evidence="2">S2_003_000_R1_3</strain>
    </source>
</reference>
<gene>
    <name evidence="2" type="ORF">DI525_03960</name>
</gene>
<dbReference type="AlphaFoldDB" id="A0A2W5T0K8"/>
<feature type="transmembrane region" description="Helical" evidence="1">
    <location>
        <begin position="39"/>
        <end position="56"/>
    </location>
</feature>
<dbReference type="Proteomes" id="UP000249432">
    <property type="component" value="Unassembled WGS sequence"/>
</dbReference>
<comment type="caution">
    <text evidence="2">The sequence shown here is derived from an EMBL/GenBank/DDBJ whole genome shotgun (WGS) entry which is preliminary data.</text>
</comment>
<evidence type="ECO:0000313" key="2">
    <source>
        <dbReference type="EMBL" id="PZR05446.1"/>
    </source>
</evidence>
<feature type="transmembrane region" description="Helical" evidence="1">
    <location>
        <begin position="63"/>
        <end position="80"/>
    </location>
</feature>
<proteinExistence type="predicted"/>
<accession>A0A2W5T0K8</accession>
<evidence type="ECO:0000256" key="1">
    <source>
        <dbReference type="SAM" id="Phobius"/>
    </source>
</evidence>
<keyword evidence="1" id="KW-0472">Membrane</keyword>
<sequence length="84" mass="8625">MVLELVGDNFADGVGSVDGGVVDHVLCCGWCPPSGDPSLVVVGVAGVVAFGCVVDVDGADAGFLACCFYVVVEYFFGFVAEWDL</sequence>
<organism evidence="2 3">
    <name type="scientific">Corynebacterium kroppenstedtii</name>
    <dbReference type="NCBI Taxonomy" id="161879"/>
    <lineage>
        <taxon>Bacteria</taxon>
        <taxon>Bacillati</taxon>
        <taxon>Actinomycetota</taxon>
        <taxon>Actinomycetes</taxon>
        <taxon>Mycobacteriales</taxon>
        <taxon>Corynebacteriaceae</taxon>
        <taxon>Corynebacterium</taxon>
    </lineage>
</organism>
<keyword evidence="1" id="KW-0812">Transmembrane</keyword>
<name>A0A2W5T0K8_9CORY</name>
<protein>
    <submittedName>
        <fullName evidence="2">Uncharacterized protein</fullName>
    </submittedName>
</protein>
<dbReference type="EMBL" id="QFRA01000006">
    <property type="protein sequence ID" value="PZR05446.1"/>
    <property type="molecule type" value="Genomic_DNA"/>
</dbReference>
<evidence type="ECO:0000313" key="3">
    <source>
        <dbReference type="Proteomes" id="UP000249432"/>
    </source>
</evidence>
<keyword evidence="1" id="KW-1133">Transmembrane helix</keyword>